<dbReference type="Proteomes" id="UP000292003">
    <property type="component" value="Unassembled WGS sequence"/>
</dbReference>
<reference evidence="2 3" key="1">
    <citation type="submission" date="2019-02" db="EMBL/GenBank/DDBJ databases">
        <title>Draft genome sequence of Amycolatopsis sp. 8-3EHSu isolated from roots of Suaeda maritima.</title>
        <authorList>
            <person name="Duangmal K."/>
            <person name="Chantavorakit T."/>
        </authorList>
    </citation>
    <scope>NUCLEOTIDE SEQUENCE [LARGE SCALE GENOMIC DNA]</scope>
    <source>
        <strain evidence="2 3">8-3EHSu</strain>
    </source>
</reference>
<sequence>MRPELQDIVDEVSRLLGRPATLEDRDLNLVAFCSHGSEIDEIRRRSILERRSSADVRRWFGRFGIATADGAVRIPAAPAEGVLARLCLPARWKGLTHGYLWLLDEEPGVDDDAVPAALALAERAGALMAQQSRTREQLEFAVRDLLSPDREAVERAATELDDQGLVRRGVAVTAVELRLPGRAALEPVNLWTLPRSVLAWSGRHHTTLLVPAPASAHDIARRALDLPGQRTGLLAGIGAPRPDLTEAGASWREARLAARVAESVPALRPVAAWAELGVYRLLACGPEDALTSAVLDPAVRRLLEHGDPGLAGTALTFLDQAGNVAATAAALSVHRQTVYYRLRQVERVTGLDLSRGDHRLLLHLGLSMAPLLTPPPDAQRT</sequence>
<comment type="caution">
    <text evidence="2">The sequence shown here is derived from an EMBL/GenBank/DDBJ whole genome shotgun (WGS) entry which is preliminary data.</text>
</comment>
<dbReference type="OrthoDB" id="8026818at2"/>
<protein>
    <submittedName>
        <fullName evidence="2">PucR family transcriptional regulator</fullName>
    </submittedName>
</protein>
<evidence type="ECO:0000313" key="3">
    <source>
        <dbReference type="Proteomes" id="UP000292003"/>
    </source>
</evidence>
<dbReference type="Gene3D" id="1.10.10.2840">
    <property type="entry name" value="PucR C-terminal helix-turn-helix domain"/>
    <property type="match status" value="1"/>
</dbReference>
<dbReference type="RefSeq" id="WP_130473366.1">
    <property type="nucleotide sequence ID" value="NZ_SFCC01000001.1"/>
</dbReference>
<feature type="domain" description="PucR C-terminal helix-turn-helix" evidence="1">
    <location>
        <begin position="311"/>
        <end position="366"/>
    </location>
</feature>
<dbReference type="AlphaFoldDB" id="A0A4Q7JEQ3"/>
<dbReference type="InterPro" id="IPR025736">
    <property type="entry name" value="PucR_C-HTH_dom"/>
</dbReference>
<gene>
    <name evidence="2" type="ORF">EWH70_01565</name>
</gene>
<dbReference type="EMBL" id="SFCC01000001">
    <property type="protein sequence ID" value="RZQ65798.1"/>
    <property type="molecule type" value="Genomic_DNA"/>
</dbReference>
<dbReference type="Pfam" id="PF13556">
    <property type="entry name" value="HTH_30"/>
    <property type="match status" value="1"/>
</dbReference>
<name>A0A4Q7JEQ3_9PSEU</name>
<dbReference type="PANTHER" id="PTHR33744">
    <property type="entry name" value="CARBOHYDRATE DIACID REGULATOR"/>
    <property type="match status" value="1"/>
</dbReference>
<keyword evidence="3" id="KW-1185">Reference proteome</keyword>
<dbReference type="InterPro" id="IPR051448">
    <property type="entry name" value="CdaR-like_regulators"/>
</dbReference>
<evidence type="ECO:0000259" key="1">
    <source>
        <dbReference type="Pfam" id="PF13556"/>
    </source>
</evidence>
<organism evidence="2 3">
    <name type="scientific">Amycolatopsis suaedae</name>
    <dbReference type="NCBI Taxonomy" id="2510978"/>
    <lineage>
        <taxon>Bacteria</taxon>
        <taxon>Bacillati</taxon>
        <taxon>Actinomycetota</taxon>
        <taxon>Actinomycetes</taxon>
        <taxon>Pseudonocardiales</taxon>
        <taxon>Pseudonocardiaceae</taxon>
        <taxon>Amycolatopsis</taxon>
    </lineage>
</organism>
<proteinExistence type="predicted"/>
<accession>A0A4Q7JEQ3</accession>
<dbReference type="PANTHER" id="PTHR33744:SF17">
    <property type="entry name" value="CONSERVED PROTEIN"/>
    <property type="match status" value="1"/>
</dbReference>
<dbReference type="InterPro" id="IPR042070">
    <property type="entry name" value="PucR_C-HTH_sf"/>
</dbReference>
<evidence type="ECO:0000313" key="2">
    <source>
        <dbReference type="EMBL" id="RZQ65798.1"/>
    </source>
</evidence>